<reference evidence="5" key="2">
    <citation type="submission" date="2015-01" db="EMBL/GenBank/DDBJ databases">
        <title>Evolutionary Origins and Diversification of the Mycorrhizal Mutualists.</title>
        <authorList>
            <consortium name="DOE Joint Genome Institute"/>
            <consortium name="Mycorrhizal Genomics Consortium"/>
            <person name="Kohler A."/>
            <person name="Kuo A."/>
            <person name="Nagy L.G."/>
            <person name="Floudas D."/>
            <person name="Copeland A."/>
            <person name="Barry K.W."/>
            <person name="Cichocki N."/>
            <person name="Veneault-Fourrey C."/>
            <person name="LaButti K."/>
            <person name="Lindquist E.A."/>
            <person name="Lipzen A."/>
            <person name="Lundell T."/>
            <person name="Morin E."/>
            <person name="Murat C."/>
            <person name="Riley R."/>
            <person name="Ohm R."/>
            <person name="Sun H."/>
            <person name="Tunlid A."/>
            <person name="Henrissat B."/>
            <person name="Grigoriev I.V."/>
            <person name="Hibbett D.S."/>
            <person name="Martin F."/>
        </authorList>
    </citation>
    <scope>NUCLEOTIDE SEQUENCE [LARGE SCALE GENOMIC DNA]</scope>
    <source>
        <strain evidence="5">Marx 270</strain>
    </source>
</reference>
<evidence type="ECO:0000256" key="1">
    <source>
        <dbReference type="ARBA" id="ARBA00008324"/>
    </source>
</evidence>
<proteinExistence type="inferred from homology"/>
<dbReference type="SUPFAM" id="SSF54637">
    <property type="entry name" value="Thioesterase/thiol ester dehydrase-isomerase"/>
    <property type="match status" value="1"/>
</dbReference>
<evidence type="ECO:0000259" key="3">
    <source>
        <dbReference type="Pfam" id="PF03061"/>
    </source>
</evidence>
<dbReference type="HOGENOM" id="CLU_085799_2_0_1"/>
<organism evidence="4 5">
    <name type="scientific">Pisolithus tinctorius Marx 270</name>
    <dbReference type="NCBI Taxonomy" id="870435"/>
    <lineage>
        <taxon>Eukaryota</taxon>
        <taxon>Fungi</taxon>
        <taxon>Dikarya</taxon>
        <taxon>Basidiomycota</taxon>
        <taxon>Agaricomycotina</taxon>
        <taxon>Agaricomycetes</taxon>
        <taxon>Agaricomycetidae</taxon>
        <taxon>Boletales</taxon>
        <taxon>Sclerodermatineae</taxon>
        <taxon>Pisolithaceae</taxon>
        <taxon>Pisolithus</taxon>
    </lineage>
</organism>
<dbReference type="AlphaFoldDB" id="A0A0C3PUB3"/>
<dbReference type="STRING" id="870435.A0A0C3PUB3"/>
<evidence type="ECO:0000313" key="5">
    <source>
        <dbReference type="Proteomes" id="UP000054217"/>
    </source>
</evidence>
<dbReference type="PANTHER" id="PTHR21660">
    <property type="entry name" value="THIOESTERASE SUPERFAMILY MEMBER-RELATED"/>
    <property type="match status" value="1"/>
</dbReference>
<name>A0A0C3PUB3_PISTI</name>
<evidence type="ECO:0000313" key="4">
    <source>
        <dbReference type="EMBL" id="KIO12364.1"/>
    </source>
</evidence>
<keyword evidence="5" id="KW-1185">Reference proteome</keyword>
<reference evidence="4 5" key="1">
    <citation type="submission" date="2014-04" db="EMBL/GenBank/DDBJ databases">
        <authorList>
            <consortium name="DOE Joint Genome Institute"/>
            <person name="Kuo A."/>
            <person name="Kohler A."/>
            <person name="Costa M.D."/>
            <person name="Nagy L.G."/>
            <person name="Floudas D."/>
            <person name="Copeland A."/>
            <person name="Barry K.W."/>
            <person name="Cichocki N."/>
            <person name="Veneault-Fourrey C."/>
            <person name="LaButti K."/>
            <person name="Lindquist E.A."/>
            <person name="Lipzen A."/>
            <person name="Lundell T."/>
            <person name="Morin E."/>
            <person name="Murat C."/>
            <person name="Sun H."/>
            <person name="Tunlid A."/>
            <person name="Henrissat B."/>
            <person name="Grigoriev I.V."/>
            <person name="Hibbett D.S."/>
            <person name="Martin F."/>
            <person name="Nordberg H.P."/>
            <person name="Cantor M.N."/>
            <person name="Hua S.X."/>
        </authorList>
    </citation>
    <scope>NUCLEOTIDE SEQUENCE [LARGE SCALE GENOMIC DNA]</scope>
    <source>
        <strain evidence="4 5">Marx 270</strain>
    </source>
</reference>
<evidence type="ECO:0000256" key="2">
    <source>
        <dbReference type="ARBA" id="ARBA00022801"/>
    </source>
</evidence>
<gene>
    <name evidence="4" type="ORF">M404DRAFT_674051</name>
</gene>
<accession>A0A0C3PUB3</accession>
<dbReference type="EMBL" id="KN831947">
    <property type="protein sequence ID" value="KIO12364.1"/>
    <property type="molecule type" value="Genomic_DNA"/>
</dbReference>
<dbReference type="InterPro" id="IPR006683">
    <property type="entry name" value="Thioestr_dom"/>
</dbReference>
<dbReference type="CDD" id="cd03443">
    <property type="entry name" value="PaaI_thioesterase"/>
    <property type="match status" value="1"/>
</dbReference>
<dbReference type="Pfam" id="PF03061">
    <property type="entry name" value="4HBT"/>
    <property type="match status" value="1"/>
</dbReference>
<keyword evidence="2" id="KW-0378">Hydrolase</keyword>
<dbReference type="PANTHER" id="PTHR21660:SF1">
    <property type="entry name" value="ACYL-COENZYME A THIOESTERASE 13"/>
    <property type="match status" value="1"/>
</dbReference>
<comment type="similarity">
    <text evidence="1">Belongs to the thioesterase PaaI family.</text>
</comment>
<dbReference type="InterPro" id="IPR029069">
    <property type="entry name" value="HotDog_dom_sf"/>
</dbReference>
<dbReference type="InParanoid" id="A0A0C3PUB3"/>
<protein>
    <recommendedName>
        <fullName evidence="3">Thioesterase domain-containing protein</fullName>
    </recommendedName>
</protein>
<sequence>MDVREHVDISLIGGNVSTKLKQAFFDAFFARIKNAKAKRYKGFEPEIASRTVWMEMSMRKKAEEPEKLEARTVFEISVGEDMVNLNGALHGGCSALLIDNCSRMPVILLGLATTGRVEFGVSKSLNILYHGPAMVGDRLRIVSTTLSYGSRVLTSCCEIWDATNHRLVASGVHTIMLASTTKSTAKL</sequence>
<dbReference type="Gene3D" id="3.10.129.10">
    <property type="entry name" value="Hotdog Thioesterase"/>
    <property type="match status" value="1"/>
</dbReference>
<dbReference type="OrthoDB" id="2831072at2759"/>
<dbReference type="Proteomes" id="UP000054217">
    <property type="component" value="Unassembled WGS sequence"/>
</dbReference>
<dbReference type="GO" id="GO:0047617">
    <property type="term" value="F:fatty acyl-CoA hydrolase activity"/>
    <property type="evidence" value="ECO:0007669"/>
    <property type="project" value="InterPro"/>
</dbReference>
<dbReference type="InterPro" id="IPR039298">
    <property type="entry name" value="ACOT13"/>
</dbReference>
<feature type="domain" description="Thioesterase" evidence="3">
    <location>
        <begin position="86"/>
        <end position="165"/>
    </location>
</feature>